<dbReference type="HOGENOM" id="CLU_066192_31_1_9"/>
<dbReference type="STRING" id="485916.Dtox_2154"/>
<accession>C8VZ69</accession>
<dbReference type="KEGG" id="dae:Dtox_2154"/>
<dbReference type="RefSeq" id="WP_015757683.1">
    <property type="nucleotide sequence ID" value="NC_013216.1"/>
</dbReference>
<reference evidence="2 3" key="1">
    <citation type="journal article" date="2009" name="Stand. Genomic Sci.">
        <title>Complete genome sequence of Desulfotomaculum acetoxidans type strain (5575).</title>
        <authorList>
            <person name="Spring S."/>
            <person name="Lapidus A."/>
            <person name="Schroder M."/>
            <person name="Gleim D."/>
            <person name="Sims D."/>
            <person name="Meincke L."/>
            <person name="Glavina Del Rio T."/>
            <person name="Tice H."/>
            <person name="Copeland A."/>
            <person name="Cheng J.F."/>
            <person name="Lucas S."/>
            <person name="Chen F."/>
            <person name="Nolan M."/>
            <person name="Bruce D."/>
            <person name="Goodwin L."/>
            <person name="Pitluck S."/>
            <person name="Ivanova N."/>
            <person name="Mavromatis K."/>
            <person name="Mikhailova N."/>
            <person name="Pati A."/>
            <person name="Chen A."/>
            <person name="Palaniappan K."/>
            <person name="Land M."/>
            <person name="Hauser L."/>
            <person name="Chang Y.J."/>
            <person name="Jeffries C.D."/>
            <person name="Chain P."/>
            <person name="Saunders E."/>
            <person name="Brettin T."/>
            <person name="Detter J.C."/>
            <person name="Goker M."/>
            <person name="Bristow J."/>
            <person name="Eisen J.A."/>
            <person name="Markowitz V."/>
            <person name="Hugenholtz P."/>
            <person name="Kyrpides N.C."/>
            <person name="Klenk H.P."/>
            <person name="Han C."/>
        </authorList>
    </citation>
    <scope>NUCLEOTIDE SEQUENCE [LARGE SCALE GENOMIC DNA]</scope>
    <source>
        <strain evidence="3">ATCC 49208 / DSM 771 / VKM B-1644</strain>
    </source>
</reference>
<keyword evidence="3" id="KW-1185">Reference proteome</keyword>
<dbReference type="InterPro" id="IPR001387">
    <property type="entry name" value="Cro/C1-type_HTH"/>
</dbReference>
<dbReference type="Proteomes" id="UP000002217">
    <property type="component" value="Chromosome"/>
</dbReference>
<evidence type="ECO:0000259" key="1">
    <source>
        <dbReference type="Pfam" id="PF13443"/>
    </source>
</evidence>
<evidence type="ECO:0000313" key="3">
    <source>
        <dbReference type="Proteomes" id="UP000002217"/>
    </source>
</evidence>
<protein>
    <submittedName>
        <fullName evidence="2">Putative transcriptional regulator, XRE family</fullName>
    </submittedName>
</protein>
<gene>
    <name evidence="2" type="ordered locus">Dtox_2154</name>
</gene>
<proteinExistence type="predicted"/>
<dbReference type="Pfam" id="PF13443">
    <property type="entry name" value="HTH_26"/>
    <property type="match status" value="1"/>
</dbReference>
<evidence type="ECO:0000313" key="2">
    <source>
        <dbReference type="EMBL" id="ACV62979.1"/>
    </source>
</evidence>
<name>C8VZ69_DESAS</name>
<organism evidence="2 3">
    <name type="scientific">Desulfofarcimen acetoxidans (strain ATCC 49208 / DSM 771 / KCTC 5769 / VKM B-1644 / 5575)</name>
    <name type="common">Desulfotomaculum acetoxidans</name>
    <dbReference type="NCBI Taxonomy" id="485916"/>
    <lineage>
        <taxon>Bacteria</taxon>
        <taxon>Bacillati</taxon>
        <taxon>Bacillota</taxon>
        <taxon>Clostridia</taxon>
        <taxon>Eubacteriales</taxon>
        <taxon>Peptococcaceae</taxon>
        <taxon>Desulfofarcimen</taxon>
    </lineage>
</organism>
<dbReference type="EMBL" id="CP001720">
    <property type="protein sequence ID" value="ACV62979.1"/>
    <property type="molecule type" value="Genomic_DNA"/>
</dbReference>
<dbReference type="AlphaFoldDB" id="C8VZ69"/>
<feature type="domain" description="HTH cro/C1-type" evidence="1">
    <location>
        <begin position="11"/>
        <end position="64"/>
    </location>
</feature>
<sequence>MPITYSPLFAILHEKKLKRQDIQEALKLSSTTVAKLGKDEYLSLKVIDDICTYLNCEIYDVVKHLKEEATANAKQ</sequence>
<dbReference type="eggNOG" id="COG3655">
    <property type="taxonomic scope" value="Bacteria"/>
</dbReference>